<dbReference type="PANTHER" id="PTHR43725">
    <property type="entry name" value="UDP-GLUCOSE 4-EPIMERASE"/>
    <property type="match status" value="1"/>
</dbReference>
<evidence type="ECO:0000256" key="2">
    <source>
        <dbReference type="ARBA" id="ARBA00007637"/>
    </source>
</evidence>
<dbReference type="AlphaFoldDB" id="A0A5N0UIN9"/>
<dbReference type="EMBL" id="VMNW02000166">
    <property type="protein sequence ID" value="KAA9148670.1"/>
    <property type="molecule type" value="Genomic_DNA"/>
</dbReference>
<dbReference type="RefSeq" id="WP_144761502.1">
    <property type="nucleotide sequence ID" value="NZ_VMNW02000166.1"/>
</dbReference>
<evidence type="ECO:0000256" key="5">
    <source>
        <dbReference type="ARBA" id="ARBA00033067"/>
    </source>
</evidence>
<accession>A0A5N0UIN9</accession>
<evidence type="ECO:0000259" key="6">
    <source>
        <dbReference type="Pfam" id="PF01370"/>
    </source>
</evidence>
<dbReference type="OrthoDB" id="9795501at2"/>
<comment type="caution">
    <text evidence="7">The sequence shown here is derived from an EMBL/GenBank/DDBJ whole genome shotgun (WGS) entry which is preliminary data.</text>
</comment>
<dbReference type="InterPro" id="IPR036291">
    <property type="entry name" value="NAD(P)-bd_dom_sf"/>
</dbReference>
<dbReference type="Proteomes" id="UP000319769">
    <property type="component" value="Unassembled WGS sequence"/>
</dbReference>
<dbReference type="InterPro" id="IPR001509">
    <property type="entry name" value="Epimerase_deHydtase"/>
</dbReference>
<proteinExistence type="inferred from homology"/>
<feature type="domain" description="NAD-dependent epimerase/dehydratase" evidence="6">
    <location>
        <begin position="3"/>
        <end position="155"/>
    </location>
</feature>
<dbReference type="PANTHER" id="PTHR43725:SF53">
    <property type="entry name" value="UDP-ARABINOSE 4-EPIMERASE 1"/>
    <property type="match status" value="1"/>
</dbReference>
<comment type="similarity">
    <text evidence="2">Belongs to the NAD(P)-dependent epimerase/dehydratase family.</text>
</comment>
<name>A0A5N0UIN9_9PSEU</name>
<dbReference type="Gene3D" id="3.90.25.60">
    <property type="match status" value="2"/>
</dbReference>
<gene>
    <name evidence="7" type="ORF">FPZ12_044700</name>
</gene>
<evidence type="ECO:0000313" key="7">
    <source>
        <dbReference type="EMBL" id="KAA9148670.1"/>
    </source>
</evidence>
<evidence type="ECO:0000313" key="8">
    <source>
        <dbReference type="Proteomes" id="UP000319769"/>
    </source>
</evidence>
<evidence type="ECO:0000256" key="4">
    <source>
        <dbReference type="ARBA" id="ARBA00031367"/>
    </source>
</evidence>
<evidence type="ECO:0000256" key="1">
    <source>
        <dbReference type="ARBA" id="ARBA00004947"/>
    </source>
</evidence>
<sequence>MKIVVTGAAGRLGRTLLARLSERGHQTVGIDQVPPANLPLSDRDGLIAACAGADTVIHLAARMSWRREDDAGLFEANVLGSANVAEAAALAGAKLVLASTGEVYPEGRPVYQPLDEDHPRAPTSAYGLTKKLAEDTVDFYRRTRGLEAVVLRFSHFQDAAELLDERSFFSGPRFFLRQKIEQQRGFGNTAALAALEPHDDGTTKLVLSRGEDGTPFRMGILDTRDLASGVIAAAELPGLDGEVIGLGADDSVDFDHLVPELARHSGLSFVDVKLPGPAVHYTTSNERARKLLGFTVEHPIGQMIEEAAAARRAR</sequence>
<protein>
    <recommendedName>
        <fullName evidence="3">UDP-glucose 4-epimerase</fullName>
    </recommendedName>
    <alternativeName>
        <fullName evidence="5">Galactowaldenase</fullName>
    </alternativeName>
    <alternativeName>
        <fullName evidence="4">UDP-galactose 4-epimerase</fullName>
    </alternativeName>
</protein>
<dbReference type="Pfam" id="PF01370">
    <property type="entry name" value="Epimerase"/>
    <property type="match status" value="1"/>
</dbReference>
<comment type="pathway">
    <text evidence="1">Carbohydrate metabolism; galactose metabolism.</text>
</comment>
<keyword evidence="8" id="KW-1185">Reference proteome</keyword>
<dbReference type="GO" id="GO:0033499">
    <property type="term" value="P:galactose catabolic process via UDP-galactose, Leloir pathway"/>
    <property type="evidence" value="ECO:0007669"/>
    <property type="project" value="TreeGrafter"/>
</dbReference>
<dbReference type="Gene3D" id="3.40.50.720">
    <property type="entry name" value="NAD(P)-binding Rossmann-like Domain"/>
    <property type="match status" value="1"/>
</dbReference>
<dbReference type="SUPFAM" id="SSF51735">
    <property type="entry name" value="NAD(P)-binding Rossmann-fold domains"/>
    <property type="match status" value="1"/>
</dbReference>
<reference evidence="7" key="1">
    <citation type="submission" date="2019-09" db="EMBL/GenBank/DDBJ databases">
        <authorList>
            <person name="Teo W.F.A."/>
            <person name="Duangmal K."/>
        </authorList>
    </citation>
    <scope>NUCLEOTIDE SEQUENCE [LARGE SCALE GENOMIC DNA]</scope>
    <source>
        <strain evidence="7">K81G1</strain>
    </source>
</reference>
<evidence type="ECO:0000256" key="3">
    <source>
        <dbReference type="ARBA" id="ARBA00018569"/>
    </source>
</evidence>
<organism evidence="7 8">
    <name type="scientific">Amycolatopsis acidicola</name>
    <dbReference type="NCBI Taxonomy" id="2596893"/>
    <lineage>
        <taxon>Bacteria</taxon>
        <taxon>Bacillati</taxon>
        <taxon>Actinomycetota</taxon>
        <taxon>Actinomycetes</taxon>
        <taxon>Pseudonocardiales</taxon>
        <taxon>Pseudonocardiaceae</taxon>
        <taxon>Amycolatopsis</taxon>
    </lineage>
</organism>